<dbReference type="SMART" id="SM00448">
    <property type="entry name" value="REC"/>
    <property type="match status" value="1"/>
</dbReference>
<gene>
    <name evidence="3" type="ORF">KJ970_14415</name>
</gene>
<organism evidence="3 4">
    <name type="scientific">Eiseniibacteriota bacterium</name>
    <dbReference type="NCBI Taxonomy" id="2212470"/>
    <lineage>
        <taxon>Bacteria</taxon>
        <taxon>Candidatus Eiseniibacteriota</taxon>
    </lineage>
</organism>
<dbReference type="PROSITE" id="PS50110">
    <property type="entry name" value="RESPONSE_REGULATORY"/>
    <property type="match status" value="1"/>
</dbReference>
<dbReference type="PANTHER" id="PTHR43228">
    <property type="entry name" value="TWO-COMPONENT RESPONSE REGULATOR"/>
    <property type="match status" value="1"/>
</dbReference>
<dbReference type="EMBL" id="JAHJDP010000084">
    <property type="protein sequence ID" value="MBU2692111.1"/>
    <property type="molecule type" value="Genomic_DNA"/>
</dbReference>
<comment type="caution">
    <text evidence="3">The sequence shown here is derived from an EMBL/GenBank/DDBJ whole genome shotgun (WGS) entry which is preliminary data.</text>
</comment>
<evidence type="ECO:0000313" key="4">
    <source>
        <dbReference type="Proteomes" id="UP000777784"/>
    </source>
</evidence>
<feature type="modified residue" description="4-aspartylphosphate" evidence="1">
    <location>
        <position position="52"/>
    </location>
</feature>
<dbReference type="PANTHER" id="PTHR43228:SF1">
    <property type="entry name" value="TWO-COMPONENT RESPONSE REGULATOR ARR22"/>
    <property type="match status" value="1"/>
</dbReference>
<dbReference type="Pfam" id="PF00072">
    <property type="entry name" value="Response_reg"/>
    <property type="match status" value="1"/>
</dbReference>
<dbReference type="InterPro" id="IPR052048">
    <property type="entry name" value="ST_Response_Regulator"/>
</dbReference>
<dbReference type="GO" id="GO:0000160">
    <property type="term" value="P:phosphorelay signal transduction system"/>
    <property type="evidence" value="ECO:0007669"/>
    <property type="project" value="InterPro"/>
</dbReference>
<dbReference type="Gene3D" id="3.40.50.2300">
    <property type="match status" value="1"/>
</dbReference>
<evidence type="ECO:0000256" key="1">
    <source>
        <dbReference type="PROSITE-ProRule" id="PRU00169"/>
    </source>
</evidence>
<dbReference type="CDD" id="cd17546">
    <property type="entry name" value="REC_hyHK_CKI1_RcsC-like"/>
    <property type="match status" value="1"/>
</dbReference>
<name>A0A948W7X6_UNCEI</name>
<dbReference type="Proteomes" id="UP000777784">
    <property type="component" value="Unassembled WGS sequence"/>
</dbReference>
<keyword evidence="1" id="KW-0597">Phosphoprotein</keyword>
<feature type="domain" description="Response regulatory" evidence="2">
    <location>
        <begin position="3"/>
        <end position="117"/>
    </location>
</feature>
<protein>
    <submittedName>
        <fullName evidence="3">Response regulator</fullName>
    </submittedName>
</protein>
<evidence type="ECO:0000313" key="3">
    <source>
        <dbReference type="EMBL" id="MBU2692111.1"/>
    </source>
</evidence>
<evidence type="ECO:0000259" key="2">
    <source>
        <dbReference type="PROSITE" id="PS50110"/>
    </source>
</evidence>
<sequence length="125" mass="13905">MAKILVVDDSSFQRKKVGRLLERIGFEICEAEDGLGALRAVEETKFDLVITDLNMPKMDGLEFLERLREGEHDLPVIVLTSDVQESTRELCLEFGAAEFLNKPIVADRLRLAVESFLGPQGEAAA</sequence>
<accession>A0A948W7X6</accession>
<dbReference type="AlphaFoldDB" id="A0A948W7X6"/>
<dbReference type="InterPro" id="IPR001789">
    <property type="entry name" value="Sig_transdc_resp-reg_receiver"/>
</dbReference>
<reference evidence="3" key="1">
    <citation type="submission" date="2021-05" db="EMBL/GenBank/DDBJ databases">
        <title>Energy efficiency and biological interactions define the core microbiome of deep oligotrophic groundwater.</title>
        <authorList>
            <person name="Mehrshad M."/>
            <person name="Lopez-Fernandez M."/>
            <person name="Bell E."/>
            <person name="Bernier-Latmani R."/>
            <person name="Bertilsson S."/>
            <person name="Dopson M."/>
        </authorList>
    </citation>
    <scope>NUCLEOTIDE SEQUENCE</scope>
    <source>
        <strain evidence="3">Modern_marine.mb.64</strain>
    </source>
</reference>
<proteinExistence type="predicted"/>
<dbReference type="SUPFAM" id="SSF52172">
    <property type="entry name" value="CheY-like"/>
    <property type="match status" value="1"/>
</dbReference>
<dbReference type="InterPro" id="IPR011006">
    <property type="entry name" value="CheY-like_superfamily"/>
</dbReference>